<feature type="compositionally biased region" description="Polar residues" evidence="1">
    <location>
        <begin position="39"/>
        <end position="49"/>
    </location>
</feature>
<accession>A0A0C9V0L3</accession>
<dbReference type="PANTHER" id="PTHR37544">
    <property type="entry name" value="SPRAY-RELATED"/>
    <property type="match status" value="1"/>
</dbReference>
<keyword evidence="2" id="KW-0472">Membrane</keyword>
<dbReference type="AlphaFoldDB" id="A0A0C9V0L3"/>
<evidence type="ECO:0000313" key="4">
    <source>
        <dbReference type="Proteomes" id="UP000054279"/>
    </source>
</evidence>
<keyword evidence="2" id="KW-0812">Transmembrane</keyword>
<dbReference type="PANTHER" id="PTHR37544:SF3">
    <property type="entry name" value="SPRAY"/>
    <property type="match status" value="1"/>
</dbReference>
<evidence type="ECO:0000313" key="3">
    <source>
        <dbReference type="EMBL" id="KIJ35167.1"/>
    </source>
</evidence>
<dbReference type="EMBL" id="KN837191">
    <property type="protein sequence ID" value="KIJ35167.1"/>
    <property type="molecule type" value="Genomic_DNA"/>
</dbReference>
<feature type="region of interest" description="Disordered" evidence="1">
    <location>
        <begin position="39"/>
        <end position="64"/>
    </location>
</feature>
<reference evidence="3 4" key="1">
    <citation type="submission" date="2014-06" db="EMBL/GenBank/DDBJ databases">
        <title>Evolutionary Origins and Diversification of the Mycorrhizal Mutualists.</title>
        <authorList>
            <consortium name="DOE Joint Genome Institute"/>
            <consortium name="Mycorrhizal Genomics Consortium"/>
            <person name="Kohler A."/>
            <person name="Kuo A."/>
            <person name="Nagy L.G."/>
            <person name="Floudas D."/>
            <person name="Copeland A."/>
            <person name="Barry K.W."/>
            <person name="Cichocki N."/>
            <person name="Veneault-Fourrey C."/>
            <person name="LaButti K."/>
            <person name="Lindquist E.A."/>
            <person name="Lipzen A."/>
            <person name="Lundell T."/>
            <person name="Morin E."/>
            <person name="Murat C."/>
            <person name="Riley R."/>
            <person name="Ohm R."/>
            <person name="Sun H."/>
            <person name="Tunlid A."/>
            <person name="Henrissat B."/>
            <person name="Grigoriev I.V."/>
            <person name="Hibbett D.S."/>
            <person name="Martin F."/>
        </authorList>
    </citation>
    <scope>NUCLEOTIDE SEQUENCE [LARGE SCALE GENOMIC DNA]</scope>
    <source>
        <strain evidence="3 4">SS14</strain>
    </source>
</reference>
<evidence type="ECO:0000256" key="2">
    <source>
        <dbReference type="SAM" id="Phobius"/>
    </source>
</evidence>
<feature type="transmembrane region" description="Helical" evidence="2">
    <location>
        <begin position="119"/>
        <end position="148"/>
    </location>
</feature>
<name>A0A0C9V0L3_SPHS4</name>
<feature type="transmembrane region" description="Helical" evidence="2">
    <location>
        <begin position="523"/>
        <end position="547"/>
    </location>
</feature>
<dbReference type="InterPro" id="IPR021840">
    <property type="entry name" value="DUF3433"/>
</dbReference>
<feature type="transmembrane region" description="Helical" evidence="2">
    <location>
        <begin position="195"/>
        <end position="220"/>
    </location>
</feature>
<protein>
    <submittedName>
        <fullName evidence="3">Unplaced genomic scaffold SPHSTscaffold_116, whole genome shotgun sequence</fullName>
    </submittedName>
</protein>
<dbReference type="OrthoDB" id="3248909at2759"/>
<dbReference type="Pfam" id="PF11915">
    <property type="entry name" value="DUF3433"/>
    <property type="match status" value="1"/>
</dbReference>
<keyword evidence="2" id="KW-1133">Transmembrane helix</keyword>
<evidence type="ECO:0000256" key="1">
    <source>
        <dbReference type="SAM" id="MobiDB-lite"/>
    </source>
</evidence>
<feature type="transmembrane region" description="Helical" evidence="2">
    <location>
        <begin position="85"/>
        <end position="107"/>
    </location>
</feature>
<gene>
    <name evidence="3" type="ORF">M422DRAFT_34796</name>
</gene>
<dbReference type="Proteomes" id="UP000054279">
    <property type="component" value="Unassembled WGS sequence"/>
</dbReference>
<organism evidence="3 4">
    <name type="scientific">Sphaerobolus stellatus (strain SS14)</name>
    <dbReference type="NCBI Taxonomy" id="990650"/>
    <lineage>
        <taxon>Eukaryota</taxon>
        <taxon>Fungi</taxon>
        <taxon>Dikarya</taxon>
        <taxon>Basidiomycota</taxon>
        <taxon>Agaricomycotina</taxon>
        <taxon>Agaricomycetes</taxon>
        <taxon>Phallomycetidae</taxon>
        <taxon>Geastrales</taxon>
        <taxon>Sphaerobolaceae</taxon>
        <taxon>Sphaerobolus</taxon>
    </lineage>
</organism>
<dbReference type="HOGENOM" id="CLU_021534_0_0_1"/>
<sequence>MSYYPPELPNPFPIDSDRTLTGNRTQYMAVPQGGDTFSAPLSSGSDWPQPQTPGMEKTTSLTPPPSHLAYKPPTQAWNPIPLRRWFAVTLLTIMVLVAIALEVALHFSRIKTGWGVTGVFAATTGIFHFIYTLPPVAAAMVIVALWAWTDVDIKRLQPYIDLAYGNAPAKSTLLLDYSTKHPGITAYFAIQRNHWLVALSSILVLVGLAVQPLAASLFTVRNTWWNGPDLNVTIFDQPTQFTGLNMTVFSTAAGFVQANVLYNATIPNFVGRSLAVTRLAVPTNRISNGTMFAPTTAFKSAGNCVAADTVNSPSAANGQSLIATSTVNDSSCTLSVAIAETPALQFGVTTANCTGDDSLLPMVHNVVFWIYDDVNGTQNALTSAVFCRPTVQLLDVTASIAFSNGQFLTAAVIGPSDKVLNVTDPNSSLGGRPLNGLSFNDTAADVFDASRELATTIGLSSAIIQNATATPGGLEGRMQDKSIVRLTESAYSLYLSLIAKQIYFEPVSGQFQEVTTKSFIARLFMVDVTVHILVVVLILFAILGSYIHIQHRKLRDRVILPLQPGTLASAAAFTARSNVSDLLDAKFDDKQLQEVLRHKRFKMDRETGQIVLDADGVDEDDVGGANVRRRRTLVDFMGRNPQRQSTM</sequence>
<keyword evidence="4" id="KW-1185">Reference proteome</keyword>
<proteinExistence type="predicted"/>